<feature type="domain" description="DUF218" evidence="1">
    <location>
        <begin position="26"/>
        <end position="159"/>
    </location>
</feature>
<protein>
    <recommendedName>
        <fullName evidence="1">DUF218 domain-containing protein</fullName>
    </recommendedName>
</protein>
<dbReference type="InterPro" id="IPR014729">
    <property type="entry name" value="Rossmann-like_a/b/a_fold"/>
</dbReference>
<dbReference type="PANTHER" id="PTHR30336">
    <property type="entry name" value="INNER MEMBRANE PROTEIN, PROBABLE PERMEASE"/>
    <property type="match status" value="1"/>
</dbReference>
<evidence type="ECO:0000259" key="1">
    <source>
        <dbReference type="Pfam" id="PF02698"/>
    </source>
</evidence>
<dbReference type="Proteomes" id="UP000321787">
    <property type="component" value="Unassembled WGS sequence"/>
</dbReference>
<dbReference type="CDD" id="cd06259">
    <property type="entry name" value="YdcF-like"/>
    <property type="match status" value="1"/>
</dbReference>
<dbReference type="Gene3D" id="3.40.50.620">
    <property type="entry name" value="HUPs"/>
    <property type="match status" value="1"/>
</dbReference>
<proteinExistence type="predicted"/>
<organism evidence="2 3">
    <name type="scientific">Aliivibrio fischeri</name>
    <name type="common">Vibrio fischeri</name>
    <dbReference type="NCBI Taxonomy" id="668"/>
    <lineage>
        <taxon>Bacteria</taxon>
        <taxon>Pseudomonadati</taxon>
        <taxon>Pseudomonadota</taxon>
        <taxon>Gammaproteobacteria</taxon>
        <taxon>Vibrionales</taxon>
        <taxon>Vibrionaceae</taxon>
        <taxon>Aliivibrio</taxon>
    </lineage>
</organism>
<name>A0A510UGU5_ALIFS</name>
<dbReference type="EMBL" id="BJTZ01000001">
    <property type="protein sequence ID" value="GEK12185.1"/>
    <property type="molecule type" value="Genomic_DNA"/>
</dbReference>
<evidence type="ECO:0000313" key="3">
    <source>
        <dbReference type="Proteomes" id="UP000321787"/>
    </source>
</evidence>
<dbReference type="PANTHER" id="PTHR30336:SF20">
    <property type="entry name" value="DUF218 DOMAIN-CONTAINING PROTEIN"/>
    <property type="match status" value="1"/>
</dbReference>
<accession>A0A510UGU5</accession>
<comment type="caution">
    <text evidence="2">The sequence shown here is derived from an EMBL/GenBank/DDBJ whole genome shotgun (WGS) entry which is preliminary data.</text>
</comment>
<evidence type="ECO:0000313" key="2">
    <source>
        <dbReference type="EMBL" id="GEK12185.1"/>
    </source>
</evidence>
<sequence>MAVSLFKQLQTVWDYHLVNQEIRKSDAIFVLCSYDLRVAEHAAQLYLDGYAPLLIFSGAQGRATEGLFTLSEAETFANVAKDMGVPSSAIIVETKATNTGENIFFTQALLKEKNISVSSLLLVQKPYMERRLLATFLKNWNDIEFCISSPNISFINYPTDEITFDHIASIILGELHRLKVYPTLGYQEAQEIPGEVWQAFENLTQLGFDEYLLTNDN</sequence>
<dbReference type="AlphaFoldDB" id="A0A510UGU5"/>
<dbReference type="InterPro" id="IPR051599">
    <property type="entry name" value="Cell_Envelope_Assoc"/>
</dbReference>
<reference evidence="2 3" key="1">
    <citation type="submission" date="2019-07" db="EMBL/GenBank/DDBJ databases">
        <title>Whole genome shotgun sequence of Aliivibrio fischeri NBRC 101058.</title>
        <authorList>
            <person name="Hosoyama A."/>
            <person name="Uohara A."/>
            <person name="Ohji S."/>
            <person name="Ichikawa N."/>
        </authorList>
    </citation>
    <scope>NUCLEOTIDE SEQUENCE [LARGE SCALE GENOMIC DNA]</scope>
    <source>
        <strain evidence="2 3">NBRC 101058</strain>
    </source>
</reference>
<dbReference type="RefSeq" id="WP_146860844.1">
    <property type="nucleotide sequence ID" value="NZ_BJTZ01000001.1"/>
</dbReference>
<gene>
    <name evidence="2" type="ORF">AFI02nite_02210</name>
</gene>
<dbReference type="GO" id="GO:0005886">
    <property type="term" value="C:plasma membrane"/>
    <property type="evidence" value="ECO:0007669"/>
    <property type="project" value="TreeGrafter"/>
</dbReference>
<dbReference type="Pfam" id="PF02698">
    <property type="entry name" value="DUF218"/>
    <property type="match status" value="1"/>
</dbReference>
<dbReference type="InterPro" id="IPR003848">
    <property type="entry name" value="DUF218"/>
</dbReference>